<dbReference type="Gene3D" id="3.40.50.300">
    <property type="entry name" value="P-loop containing nucleotide triphosphate hydrolases"/>
    <property type="match status" value="2"/>
</dbReference>
<reference evidence="15 16" key="1">
    <citation type="journal article" date="2020" name="ISME J.">
        <title>Uncovering the hidden diversity of litter-decomposition mechanisms in mushroom-forming fungi.</title>
        <authorList>
            <person name="Floudas D."/>
            <person name="Bentzer J."/>
            <person name="Ahren D."/>
            <person name="Johansson T."/>
            <person name="Persson P."/>
            <person name="Tunlid A."/>
        </authorList>
    </citation>
    <scope>NUCLEOTIDE SEQUENCE [LARGE SCALE GENOMIC DNA]</scope>
    <source>
        <strain evidence="15 16">CBS 406.79</strain>
    </source>
</reference>
<feature type="coiled-coil region" evidence="11">
    <location>
        <begin position="279"/>
        <end position="306"/>
    </location>
</feature>
<dbReference type="InterPro" id="IPR001650">
    <property type="entry name" value="Helicase_C-like"/>
</dbReference>
<dbReference type="GO" id="GO:0003723">
    <property type="term" value="F:RNA binding"/>
    <property type="evidence" value="ECO:0007669"/>
    <property type="project" value="TreeGrafter"/>
</dbReference>
<dbReference type="InterPro" id="IPR048333">
    <property type="entry name" value="HA2_WH"/>
</dbReference>
<dbReference type="SUPFAM" id="SSF52540">
    <property type="entry name" value="P-loop containing nucleoside triphosphate hydrolases"/>
    <property type="match status" value="1"/>
</dbReference>
<dbReference type="FunFam" id="3.40.50.300:FF:000007">
    <property type="entry name" value="Pre-mRNA-splicing factor ATP-dependent RNA helicase"/>
    <property type="match status" value="1"/>
</dbReference>
<sequence>MSSDLERYISDNCIELFGLADRSIIDYVLASASSSKTSDALFAALNSSGLPDSPAAHEFVAQVFQQAPRKHKHKKDSTHRQAEKEAKNLRNQKFGFLLDDDPSTSTDVIVQGDKKQKKEKKEKHKSEKREKQIRKRDYDEREWQSDEEERAARKRLKSEEHVEPEESDAPMENEEGEDTKKERERLEDLRDRDAFAERVKERDKGQTKKIVEDRSSKNSGAAAEAAQRRQLADDAEARGVALPSLRLHSRQEYLTKRELQQIELLRKEIADDEALFRGMKISKRELAELERKKELLRVVEERLKINDKYDGYQLPEDYITEQGKIDKKKKENALYQRYEDAKPKDDQFVTDVDQWEASQTQHSTFKVGAMDKHELVDEYDYVFDESQTIQFIMEKAPEKKLSPAEKLLQQQIDAAEKHGKHPYALSCLVDYSERILFTAKTIEETRKSLPIYAWKDKLIEAVREHQVLIVVAETGSGKTTQIPQYLHEAGFTDGGLKVGCTQPRRVAAMSVAARVADEMGTKVGYEVGYSIRFEDCTSDKTVLKYMTDGMLLREFLAEPDLASYSCLVIDEAHERTLNTDILFALVKDITRFRPELRLLISSATLNADKFSEYFDDAPKFYVPGRTYPVDIHYTPQPEANYLHAAITTVFQIHTTQPKGDILVFLTGQEEIEACHENLQETARTLGNKIAELLICPIYANLPSDMQAKIFDPTPEGARKVVLATNIAETSITIDGVVFVIDPGFVKQNSYNPRTGMSSLVVVPCSRASVNQRAGRAGRVGPGKAFRLFTKWAYANELQEDTVPEIQRTNLAMVVLLLKSLGINDLIGFEFIDPPPGETLMRALELLYALGALNDRGEMTKLGRRMAEFPVDPMLSKAIISSEQYQCTEEVLTIISMLSESGSLFYRPKDKKLHADQARQNFVRPGGDHFTLLNVWEQWAETNYSQQFCYEQFLQFKSISRARDIRDQLAGLCERVEIVPESNPNSNDITPVQKALTAGYFYNTARAFAQLQKSGDSYRTLKTNHTVYIHPSSSLFQHQPPVKTVLYYELVMTTKSYMRQVMEIKPTWLIEVAPHYFKPADLEQLASGDKKMPKTVGASSSRNP</sequence>
<feature type="compositionally biased region" description="Basic residues" evidence="12">
    <location>
        <begin position="68"/>
        <end position="77"/>
    </location>
</feature>
<evidence type="ECO:0000256" key="10">
    <source>
        <dbReference type="ARBA" id="ARBA00047984"/>
    </source>
</evidence>
<dbReference type="OrthoDB" id="10253254at2759"/>
<feature type="compositionally biased region" description="Basic and acidic residues" evidence="12">
    <location>
        <begin position="178"/>
        <end position="216"/>
    </location>
</feature>
<dbReference type="InterPro" id="IPR014001">
    <property type="entry name" value="Helicase_ATP-bd"/>
</dbReference>
<evidence type="ECO:0000256" key="3">
    <source>
        <dbReference type="ARBA" id="ARBA00022664"/>
    </source>
</evidence>
<evidence type="ECO:0000256" key="4">
    <source>
        <dbReference type="ARBA" id="ARBA00022741"/>
    </source>
</evidence>
<keyword evidence="8" id="KW-0508">mRNA splicing</keyword>
<dbReference type="PANTHER" id="PTHR18934">
    <property type="entry name" value="ATP-DEPENDENT RNA HELICASE"/>
    <property type="match status" value="1"/>
</dbReference>
<evidence type="ECO:0000313" key="16">
    <source>
        <dbReference type="Proteomes" id="UP000518752"/>
    </source>
</evidence>
<dbReference type="AlphaFoldDB" id="A0A8H5MFJ6"/>
<keyword evidence="6" id="KW-0347">Helicase</keyword>
<keyword evidence="3" id="KW-0507">mRNA processing</keyword>
<dbReference type="GO" id="GO:0005524">
    <property type="term" value="F:ATP binding"/>
    <property type="evidence" value="ECO:0007669"/>
    <property type="project" value="UniProtKB-KW"/>
</dbReference>
<dbReference type="InterPro" id="IPR027417">
    <property type="entry name" value="P-loop_NTPase"/>
</dbReference>
<feature type="domain" description="Helicase ATP-binding" evidence="13">
    <location>
        <begin position="459"/>
        <end position="623"/>
    </location>
</feature>
<evidence type="ECO:0000256" key="12">
    <source>
        <dbReference type="SAM" id="MobiDB-lite"/>
    </source>
</evidence>
<name>A0A8H5MFJ6_9AGAR</name>
<evidence type="ECO:0000256" key="9">
    <source>
        <dbReference type="ARBA" id="ARBA00023242"/>
    </source>
</evidence>
<dbReference type="GO" id="GO:0008380">
    <property type="term" value="P:RNA splicing"/>
    <property type="evidence" value="ECO:0007669"/>
    <property type="project" value="UniProtKB-KW"/>
</dbReference>
<evidence type="ECO:0000256" key="6">
    <source>
        <dbReference type="ARBA" id="ARBA00022806"/>
    </source>
</evidence>
<dbReference type="InterPro" id="IPR011709">
    <property type="entry name" value="DEAD-box_helicase_OB_fold"/>
</dbReference>
<dbReference type="SMART" id="SM00490">
    <property type="entry name" value="HELICc"/>
    <property type="match status" value="1"/>
</dbReference>
<dbReference type="GO" id="GO:0071013">
    <property type="term" value="C:catalytic step 2 spliceosome"/>
    <property type="evidence" value="ECO:0007669"/>
    <property type="project" value="TreeGrafter"/>
</dbReference>
<evidence type="ECO:0000256" key="11">
    <source>
        <dbReference type="SAM" id="Coils"/>
    </source>
</evidence>
<protein>
    <recommendedName>
        <fullName evidence="2">RNA helicase</fullName>
        <ecNumber evidence="2">3.6.4.13</ecNumber>
    </recommendedName>
</protein>
<dbReference type="InterPro" id="IPR011545">
    <property type="entry name" value="DEAD/DEAH_box_helicase_dom"/>
</dbReference>
<dbReference type="PANTHER" id="PTHR18934:SF83">
    <property type="entry name" value="PRE-MRNA-SPLICING FACTOR ATP-DEPENDENT RNA HELICASE DHX16"/>
    <property type="match status" value="1"/>
</dbReference>
<evidence type="ECO:0000256" key="7">
    <source>
        <dbReference type="ARBA" id="ARBA00022840"/>
    </source>
</evidence>
<evidence type="ECO:0000259" key="14">
    <source>
        <dbReference type="PROSITE" id="PS51194"/>
    </source>
</evidence>
<dbReference type="GO" id="GO:0071006">
    <property type="term" value="C:U2-type catalytic step 1 spliceosome"/>
    <property type="evidence" value="ECO:0007669"/>
    <property type="project" value="UniProtKB-ARBA"/>
</dbReference>
<dbReference type="SMART" id="SM00487">
    <property type="entry name" value="DEXDc"/>
    <property type="match status" value="1"/>
</dbReference>
<dbReference type="Proteomes" id="UP000518752">
    <property type="component" value="Unassembled WGS sequence"/>
</dbReference>
<dbReference type="GO" id="GO:0016787">
    <property type="term" value="F:hydrolase activity"/>
    <property type="evidence" value="ECO:0007669"/>
    <property type="project" value="UniProtKB-KW"/>
</dbReference>
<feature type="compositionally biased region" description="Acidic residues" evidence="12">
    <location>
        <begin position="162"/>
        <end position="177"/>
    </location>
</feature>
<organism evidence="15 16">
    <name type="scientific">Collybiopsis confluens</name>
    <dbReference type="NCBI Taxonomy" id="2823264"/>
    <lineage>
        <taxon>Eukaryota</taxon>
        <taxon>Fungi</taxon>
        <taxon>Dikarya</taxon>
        <taxon>Basidiomycota</taxon>
        <taxon>Agaricomycotina</taxon>
        <taxon>Agaricomycetes</taxon>
        <taxon>Agaricomycetidae</taxon>
        <taxon>Agaricales</taxon>
        <taxon>Marasmiineae</taxon>
        <taxon>Omphalotaceae</taxon>
        <taxon>Collybiopsis</taxon>
    </lineage>
</organism>
<comment type="subcellular location">
    <subcellularLocation>
        <location evidence="1">Nucleus</location>
    </subcellularLocation>
</comment>
<feature type="compositionally biased region" description="Basic and acidic residues" evidence="12">
    <location>
        <begin position="226"/>
        <end position="235"/>
    </location>
</feature>
<dbReference type="PROSITE" id="PS51192">
    <property type="entry name" value="HELICASE_ATP_BIND_1"/>
    <property type="match status" value="1"/>
</dbReference>
<gene>
    <name evidence="15" type="ORF">D9757_003301</name>
</gene>
<dbReference type="Gene3D" id="1.20.120.1080">
    <property type="match status" value="1"/>
</dbReference>
<dbReference type="InterPro" id="IPR002464">
    <property type="entry name" value="DNA/RNA_helicase_DEAH_CS"/>
</dbReference>
<dbReference type="Pfam" id="PF04408">
    <property type="entry name" value="WHD_HA2"/>
    <property type="match status" value="1"/>
</dbReference>
<dbReference type="GO" id="GO:0003724">
    <property type="term" value="F:RNA helicase activity"/>
    <property type="evidence" value="ECO:0007669"/>
    <property type="project" value="UniProtKB-EC"/>
</dbReference>
<dbReference type="FunFam" id="1.20.120.1080:FF:000001">
    <property type="entry name" value="Pre-mRNA-splicing factor ATP-dependent RNA helicase"/>
    <property type="match status" value="1"/>
</dbReference>
<comment type="catalytic activity">
    <reaction evidence="10">
        <text>ATP + H2O = ADP + phosphate + H(+)</text>
        <dbReference type="Rhea" id="RHEA:13065"/>
        <dbReference type="ChEBI" id="CHEBI:15377"/>
        <dbReference type="ChEBI" id="CHEBI:15378"/>
        <dbReference type="ChEBI" id="CHEBI:30616"/>
        <dbReference type="ChEBI" id="CHEBI:43474"/>
        <dbReference type="ChEBI" id="CHEBI:456216"/>
        <dbReference type="EC" id="3.6.4.13"/>
    </reaction>
</comment>
<proteinExistence type="predicted"/>
<keyword evidence="7" id="KW-0067">ATP-binding</keyword>
<evidence type="ECO:0000256" key="5">
    <source>
        <dbReference type="ARBA" id="ARBA00022801"/>
    </source>
</evidence>
<comment type="caution">
    <text evidence="15">The sequence shown here is derived from an EMBL/GenBank/DDBJ whole genome shotgun (WGS) entry which is preliminary data.</text>
</comment>
<dbReference type="SMART" id="SM00847">
    <property type="entry name" value="HA2"/>
    <property type="match status" value="1"/>
</dbReference>
<dbReference type="Pfam" id="PF00271">
    <property type="entry name" value="Helicase_C"/>
    <property type="match status" value="1"/>
</dbReference>
<keyword evidence="9" id="KW-0539">Nucleus</keyword>
<evidence type="ECO:0000313" key="15">
    <source>
        <dbReference type="EMBL" id="KAF5391989.1"/>
    </source>
</evidence>
<dbReference type="FunFam" id="3.40.50.300:FF:000726">
    <property type="entry name" value="Pre-mRNA-splicing factor ATP-dependent RNA helicase"/>
    <property type="match status" value="1"/>
</dbReference>
<dbReference type="CDD" id="cd18791">
    <property type="entry name" value="SF2_C_RHA"/>
    <property type="match status" value="1"/>
</dbReference>
<dbReference type="Pfam" id="PF21010">
    <property type="entry name" value="HA2_C"/>
    <property type="match status" value="1"/>
</dbReference>
<dbReference type="Pfam" id="PF07717">
    <property type="entry name" value="OB_NTP_bind"/>
    <property type="match status" value="1"/>
</dbReference>
<feature type="compositionally biased region" description="Basic and acidic residues" evidence="12">
    <location>
        <begin position="78"/>
        <end position="88"/>
    </location>
</feature>
<keyword evidence="5" id="KW-0378">Hydrolase</keyword>
<evidence type="ECO:0000256" key="2">
    <source>
        <dbReference type="ARBA" id="ARBA00012552"/>
    </source>
</evidence>
<dbReference type="PROSITE" id="PS51194">
    <property type="entry name" value="HELICASE_CTER"/>
    <property type="match status" value="1"/>
</dbReference>
<evidence type="ECO:0000256" key="8">
    <source>
        <dbReference type="ARBA" id="ARBA00023187"/>
    </source>
</evidence>
<dbReference type="Pfam" id="PF00270">
    <property type="entry name" value="DEAD"/>
    <property type="match status" value="1"/>
</dbReference>
<accession>A0A8H5MFJ6</accession>
<keyword evidence="16" id="KW-1185">Reference proteome</keyword>
<evidence type="ECO:0000259" key="13">
    <source>
        <dbReference type="PROSITE" id="PS51192"/>
    </source>
</evidence>
<dbReference type="InterPro" id="IPR007502">
    <property type="entry name" value="Helicase-assoc_dom"/>
</dbReference>
<feature type="region of interest" description="Disordered" evidence="12">
    <location>
        <begin position="67"/>
        <end position="235"/>
    </location>
</feature>
<dbReference type="PROSITE" id="PS00690">
    <property type="entry name" value="DEAH_ATP_HELICASE"/>
    <property type="match status" value="1"/>
</dbReference>
<feature type="domain" description="Helicase C-terminal" evidence="14">
    <location>
        <begin position="648"/>
        <end position="821"/>
    </location>
</feature>
<dbReference type="EC" id="3.6.4.13" evidence="2"/>
<feature type="compositionally biased region" description="Basic and acidic residues" evidence="12">
    <location>
        <begin position="124"/>
        <end position="144"/>
    </location>
</feature>
<dbReference type="EMBL" id="JAACJN010000007">
    <property type="protein sequence ID" value="KAF5391989.1"/>
    <property type="molecule type" value="Genomic_DNA"/>
</dbReference>
<keyword evidence="4" id="KW-0547">Nucleotide-binding</keyword>
<dbReference type="GO" id="GO:0006397">
    <property type="term" value="P:mRNA processing"/>
    <property type="evidence" value="ECO:0007669"/>
    <property type="project" value="UniProtKB-KW"/>
</dbReference>
<keyword evidence="11" id="KW-0175">Coiled coil</keyword>
<evidence type="ECO:0000256" key="1">
    <source>
        <dbReference type="ARBA" id="ARBA00004123"/>
    </source>
</evidence>